<dbReference type="AlphaFoldDB" id="A0A819WUW8"/>
<keyword evidence="7" id="KW-0472">Membrane</keyword>
<keyword evidence="5" id="KW-0106">Calcium</keyword>
<feature type="domain" description="EF-hand" evidence="8">
    <location>
        <begin position="151"/>
        <end position="186"/>
    </location>
</feature>
<evidence type="ECO:0000256" key="5">
    <source>
        <dbReference type="ARBA" id="ARBA00022837"/>
    </source>
</evidence>
<reference evidence="9" key="1">
    <citation type="submission" date="2021-02" db="EMBL/GenBank/DDBJ databases">
        <authorList>
            <person name="Nowell W R."/>
        </authorList>
    </citation>
    <scope>NUCLEOTIDE SEQUENCE</scope>
</reference>
<dbReference type="Pfam" id="PF13202">
    <property type="entry name" value="EF-hand_5"/>
    <property type="match status" value="1"/>
</dbReference>
<accession>A0A819WUW8</accession>
<evidence type="ECO:0000256" key="3">
    <source>
        <dbReference type="ARBA" id="ARBA00022723"/>
    </source>
</evidence>
<dbReference type="InterPro" id="IPR018247">
    <property type="entry name" value="EF_Hand_1_Ca_BS"/>
</dbReference>
<evidence type="ECO:0000259" key="8">
    <source>
        <dbReference type="PROSITE" id="PS50222"/>
    </source>
</evidence>
<dbReference type="InterPro" id="IPR028846">
    <property type="entry name" value="Recoverin"/>
</dbReference>
<dbReference type="PANTHER" id="PTHR23055:SF178">
    <property type="entry name" value="NEUROCALCIN HOMOLOG"/>
    <property type="match status" value="1"/>
</dbReference>
<evidence type="ECO:0000256" key="7">
    <source>
        <dbReference type="SAM" id="Phobius"/>
    </source>
</evidence>
<dbReference type="EMBL" id="CAJOBS010000443">
    <property type="protein sequence ID" value="CAF4578053.1"/>
    <property type="molecule type" value="Genomic_DNA"/>
</dbReference>
<evidence type="ECO:0000313" key="12">
    <source>
        <dbReference type="EMBL" id="CAF4578053.1"/>
    </source>
</evidence>
<dbReference type="PANTHER" id="PTHR23055">
    <property type="entry name" value="CALCIUM BINDING PROTEINS"/>
    <property type="match status" value="1"/>
</dbReference>
<dbReference type="PROSITE" id="PS50222">
    <property type="entry name" value="EF_HAND_2"/>
    <property type="match status" value="2"/>
</dbReference>
<dbReference type="SUPFAM" id="SSF47473">
    <property type="entry name" value="EF-hand"/>
    <property type="match status" value="1"/>
</dbReference>
<keyword evidence="7" id="KW-1133">Transmembrane helix</keyword>
<keyword evidence="3" id="KW-0479">Metal-binding</keyword>
<comment type="similarity">
    <text evidence="1">Belongs to the recoverin family.</text>
</comment>
<evidence type="ECO:0000313" key="9">
    <source>
        <dbReference type="EMBL" id="CAF4127004.1"/>
    </source>
</evidence>
<dbReference type="Proteomes" id="UP000663851">
    <property type="component" value="Unassembled WGS sequence"/>
</dbReference>
<keyword evidence="4" id="KW-0677">Repeat</keyword>
<evidence type="ECO:0000313" key="10">
    <source>
        <dbReference type="EMBL" id="CAF4210199.1"/>
    </source>
</evidence>
<dbReference type="PROSITE" id="PS00018">
    <property type="entry name" value="EF_HAND_1"/>
    <property type="match status" value="2"/>
</dbReference>
<dbReference type="CDD" id="cd00051">
    <property type="entry name" value="EFh"/>
    <property type="match status" value="1"/>
</dbReference>
<keyword evidence="7" id="KW-0812">Transmembrane</keyword>
<comment type="caution">
    <text evidence="9">The sequence shown here is derived from an EMBL/GenBank/DDBJ whole genome shotgun (WGS) entry which is preliminary data.</text>
</comment>
<dbReference type="EMBL" id="CAJOBO010000392">
    <property type="protein sequence ID" value="CAF4210199.1"/>
    <property type="molecule type" value="Genomic_DNA"/>
</dbReference>
<dbReference type="EMBL" id="CAJOBP010000125">
    <property type="protein sequence ID" value="CAF4127004.1"/>
    <property type="molecule type" value="Genomic_DNA"/>
</dbReference>
<feature type="domain" description="EF-hand" evidence="8">
    <location>
        <begin position="71"/>
        <end position="106"/>
    </location>
</feature>
<feature type="transmembrane region" description="Helical" evidence="7">
    <location>
        <begin position="251"/>
        <end position="272"/>
    </location>
</feature>
<protein>
    <recommendedName>
        <fullName evidence="8">EF-hand domain-containing protein</fullName>
    </recommendedName>
</protein>
<dbReference type="InterPro" id="IPR002048">
    <property type="entry name" value="EF_hand_dom"/>
</dbReference>
<dbReference type="EMBL" id="CAJOBQ010000486">
    <property type="protein sequence ID" value="CAF4366065.1"/>
    <property type="molecule type" value="Genomic_DNA"/>
</dbReference>
<dbReference type="Proteomes" id="UP000663838">
    <property type="component" value="Unassembled WGS sequence"/>
</dbReference>
<keyword evidence="13" id="KW-1185">Reference proteome</keyword>
<evidence type="ECO:0000313" key="11">
    <source>
        <dbReference type="EMBL" id="CAF4366065.1"/>
    </source>
</evidence>
<dbReference type="InterPro" id="IPR011992">
    <property type="entry name" value="EF-hand-dom_pair"/>
</dbReference>
<evidence type="ECO:0000256" key="4">
    <source>
        <dbReference type="ARBA" id="ARBA00022737"/>
    </source>
</evidence>
<keyword evidence="6" id="KW-0449">Lipoprotein</keyword>
<dbReference type="Pfam" id="PF13499">
    <property type="entry name" value="EF-hand_7"/>
    <property type="match status" value="1"/>
</dbReference>
<sequence>MASRDDNDTGFSESDIHFARETFFRDCPNGYCSKQQFLASIRKSVVHTSIQKSTLSKILLQTLVIRQNYRQIRKFFSMMFDIYDRNHDGQLDFNEYIYALSALTGANRLRTIETLYNFFDTNNQGYITRQEFNSRKKLAAQFLGQYKTGINDHISYEQAFNTMDTNKDGQISKEEFIQWHLYDHLTSNGVKMMKKRTRLLKNLSTLVDIRGQIKTSSLQHNDNNHNHNMSHKNSIDAWLETTINQNNAFEYVSLLSLLLVLVLVFFLTPTSLSSVPSSPTSMKVDRSLLKVLRRARNRFIQHRHTSSDAITDIQHVTTDNQSDSGVFTSSSRTNVNDDFESNSLLDIDEDYLQSTNINDPENELLCQSLEAALMKTLLELKKHRKLQVNSSNVSIPVNDDDQVLITRL</sequence>
<dbReference type="Gene3D" id="1.10.238.10">
    <property type="entry name" value="EF-hand"/>
    <property type="match status" value="2"/>
</dbReference>
<gene>
    <name evidence="10" type="ORF">HFQ381_LOCUS8003</name>
    <name evidence="12" type="ORF">TOA249_LOCUS9075</name>
    <name evidence="11" type="ORF">TSG867_LOCUS10548</name>
    <name evidence="9" type="ORF">UJA718_LOCUS1957</name>
</gene>
<dbReference type="Proteomes" id="UP000663862">
    <property type="component" value="Unassembled WGS sequence"/>
</dbReference>
<organism evidence="9 13">
    <name type="scientific">Rotaria socialis</name>
    <dbReference type="NCBI Taxonomy" id="392032"/>
    <lineage>
        <taxon>Eukaryota</taxon>
        <taxon>Metazoa</taxon>
        <taxon>Spiralia</taxon>
        <taxon>Gnathifera</taxon>
        <taxon>Rotifera</taxon>
        <taxon>Eurotatoria</taxon>
        <taxon>Bdelloidea</taxon>
        <taxon>Philodinida</taxon>
        <taxon>Philodinidae</taxon>
        <taxon>Rotaria</taxon>
    </lineage>
</organism>
<evidence type="ECO:0000256" key="6">
    <source>
        <dbReference type="ARBA" id="ARBA00023288"/>
    </source>
</evidence>
<dbReference type="Proteomes" id="UP000663873">
    <property type="component" value="Unassembled WGS sequence"/>
</dbReference>
<evidence type="ECO:0000313" key="13">
    <source>
        <dbReference type="Proteomes" id="UP000663873"/>
    </source>
</evidence>
<dbReference type="SMART" id="SM00054">
    <property type="entry name" value="EFh"/>
    <property type="match status" value="3"/>
</dbReference>
<evidence type="ECO:0000256" key="1">
    <source>
        <dbReference type="ARBA" id="ARBA00006049"/>
    </source>
</evidence>
<dbReference type="GO" id="GO:0005509">
    <property type="term" value="F:calcium ion binding"/>
    <property type="evidence" value="ECO:0007669"/>
    <property type="project" value="InterPro"/>
</dbReference>
<name>A0A819WUW8_9BILA</name>
<keyword evidence="2" id="KW-0519">Myristate</keyword>
<proteinExistence type="inferred from homology"/>
<evidence type="ECO:0000256" key="2">
    <source>
        <dbReference type="ARBA" id="ARBA00022707"/>
    </source>
</evidence>